<reference evidence="9 10" key="1">
    <citation type="submission" date="2016-10" db="EMBL/GenBank/DDBJ databases">
        <title>The Draft Genome Sequence of Actinokineospora bangkokensis 44EHWT reveals the biosynthetic pathway of antifungal compounds Thailandins with unusual extender unit butylmalonyl-CoA.</title>
        <authorList>
            <person name="Greule A."/>
            <person name="Intra B."/>
            <person name="Flemming S."/>
            <person name="Rommel M.G."/>
            <person name="Panbangred W."/>
            <person name="Bechthold A."/>
        </authorList>
    </citation>
    <scope>NUCLEOTIDE SEQUENCE [LARGE SCALE GENOMIC DNA]</scope>
    <source>
        <strain evidence="9 10">44EHW</strain>
    </source>
</reference>
<organism evidence="9 10">
    <name type="scientific">Actinokineospora bangkokensis</name>
    <dbReference type="NCBI Taxonomy" id="1193682"/>
    <lineage>
        <taxon>Bacteria</taxon>
        <taxon>Bacillati</taxon>
        <taxon>Actinomycetota</taxon>
        <taxon>Actinomycetes</taxon>
        <taxon>Pseudonocardiales</taxon>
        <taxon>Pseudonocardiaceae</taxon>
        <taxon>Actinokineospora</taxon>
    </lineage>
</organism>
<dbReference type="AlphaFoldDB" id="A0A1Q9LIZ0"/>
<evidence type="ECO:0000256" key="1">
    <source>
        <dbReference type="ARBA" id="ARBA00004202"/>
    </source>
</evidence>
<feature type="domain" description="ABC transporter" evidence="8">
    <location>
        <begin position="274"/>
        <end position="513"/>
    </location>
</feature>
<dbReference type="InterPro" id="IPR050388">
    <property type="entry name" value="ABC_Ni/Peptide_Import"/>
</dbReference>
<dbReference type="NCBIfam" id="NF008453">
    <property type="entry name" value="PRK11308.1"/>
    <property type="match status" value="2"/>
</dbReference>
<dbReference type="GO" id="GO:0005886">
    <property type="term" value="C:plasma membrane"/>
    <property type="evidence" value="ECO:0007669"/>
    <property type="project" value="UniProtKB-SubCell"/>
</dbReference>
<dbReference type="GO" id="GO:0005524">
    <property type="term" value="F:ATP binding"/>
    <property type="evidence" value="ECO:0007669"/>
    <property type="project" value="UniProtKB-KW"/>
</dbReference>
<keyword evidence="10" id="KW-1185">Reference proteome</keyword>
<evidence type="ECO:0000256" key="2">
    <source>
        <dbReference type="ARBA" id="ARBA00005417"/>
    </source>
</evidence>
<dbReference type="STRING" id="1193682.BJP25_24455"/>
<evidence type="ECO:0000313" key="9">
    <source>
        <dbReference type="EMBL" id="OLR91970.1"/>
    </source>
</evidence>
<dbReference type="InterPro" id="IPR027417">
    <property type="entry name" value="P-loop_NTPase"/>
</dbReference>
<dbReference type="InterPro" id="IPR017871">
    <property type="entry name" value="ABC_transporter-like_CS"/>
</dbReference>
<proteinExistence type="inferred from homology"/>
<dbReference type="RefSeq" id="WP_075976379.1">
    <property type="nucleotide sequence ID" value="NZ_MKQR01000018.1"/>
</dbReference>
<keyword evidence="5" id="KW-0547">Nucleotide-binding</keyword>
<dbReference type="PANTHER" id="PTHR43297:SF2">
    <property type="entry name" value="DIPEPTIDE TRANSPORT ATP-BINDING PROTEIN DPPD"/>
    <property type="match status" value="1"/>
</dbReference>
<dbReference type="SUPFAM" id="SSF52540">
    <property type="entry name" value="P-loop containing nucleoside triphosphate hydrolases"/>
    <property type="match status" value="2"/>
</dbReference>
<evidence type="ECO:0000256" key="3">
    <source>
        <dbReference type="ARBA" id="ARBA00022448"/>
    </source>
</evidence>
<evidence type="ECO:0000256" key="4">
    <source>
        <dbReference type="ARBA" id="ARBA00022475"/>
    </source>
</evidence>
<dbReference type="Pfam" id="PF08352">
    <property type="entry name" value="oligo_HPY"/>
    <property type="match status" value="2"/>
</dbReference>
<dbReference type="Gene3D" id="3.40.50.300">
    <property type="entry name" value="P-loop containing nucleotide triphosphate hydrolases"/>
    <property type="match status" value="2"/>
</dbReference>
<dbReference type="Proteomes" id="UP000186040">
    <property type="component" value="Unassembled WGS sequence"/>
</dbReference>
<dbReference type="SMART" id="SM00382">
    <property type="entry name" value="AAA"/>
    <property type="match status" value="2"/>
</dbReference>
<gene>
    <name evidence="9" type="ORF">BJP25_24455</name>
</gene>
<keyword evidence="7" id="KW-0472">Membrane</keyword>
<dbReference type="OrthoDB" id="3169708at2"/>
<keyword evidence="4" id="KW-1003">Cell membrane</keyword>
<evidence type="ECO:0000256" key="7">
    <source>
        <dbReference type="ARBA" id="ARBA00023136"/>
    </source>
</evidence>
<dbReference type="Pfam" id="PF00005">
    <property type="entry name" value="ABC_tran"/>
    <property type="match status" value="2"/>
</dbReference>
<keyword evidence="6 9" id="KW-0067">ATP-binding</keyword>
<feature type="domain" description="ABC transporter" evidence="8">
    <location>
        <begin position="5"/>
        <end position="251"/>
    </location>
</feature>
<evidence type="ECO:0000313" key="10">
    <source>
        <dbReference type="Proteomes" id="UP000186040"/>
    </source>
</evidence>
<sequence length="525" mass="55938">MSELLRIEDLHVSYHRDLPAVRGVDLAVRPGQVVAVVGESGSGKSTTAHAAIGLLPRGGRVDAGRITFAGRDITHLGEKQWRGVRGTGIALVPQDPTVSLDPLKRVGEQVAEVLRIHRLAPRERLRAATAELLERAGVDEPLRRARQYPHELSGGLRQRVLIAVALAGAPRLIIADEPTSALDVTVQRGILDHLRGLADAGTALLLITHDLGIAADRADHVVVMSDGRVVEQGPTRGVLGAPAHDYTRALLAAAPSLSGEPLRPRRAPGPEVLLEVSGLGKSFGGRAAVTDVSFTLTRGRTLALVGESGSGKTTTARIAVGLETPDTGTVTFDGTDVTAAPARRLRELRRRFQLVYQNPYASLDPKFTIAEVITEPLRAFGVGDRAGRRARAAELLDEVALPATALDRKPAELSGGQRQRVAIARALALRPDLVVLDEPVSALDVSVQAQILDLLVRLQDEHGLTYLFITHDLAVVRQVADEVAVLRRGRLVEHGPADDVLTAPTADYTRELLAAIPGTAVTTAP</sequence>
<comment type="caution">
    <text evidence="9">The sequence shown here is derived from an EMBL/GenBank/DDBJ whole genome shotgun (WGS) entry which is preliminary data.</text>
</comment>
<dbReference type="PANTHER" id="PTHR43297">
    <property type="entry name" value="OLIGOPEPTIDE TRANSPORT ATP-BINDING PROTEIN APPD"/>
    <property type="match status" value="1"/>
</dbReference>
<dbReference type="GO" id="GO:0015833">
    <property type="term" value="P:peptide transport"/>
    <property type="evidence" value="ECO:0007669"/>
    <property type="project" value="InterPro"/>
</dbReference>
<evidence type="ECO:0000256" key="5">
    <source>
        <dbReference type="ARBA" id="ARBA00022741"/>
    </source>
</evidence>
<dbReference type="InterPro" id="IPR003439">
    <property type="entry name" value="ABC_transporter-like_ATP-bd"/>
</dbReference>
<dbReference type="InterPro" id="IPR003593">
    <property type="entry name" value="AAA+_ATPase"/>
</dbReference>
<comment type="subcellular location">
    <subcellularLocation>
        <location evidence="1">Cell membrane</location>
        <topology evidence="1">Peripheral membrane protein</topology>
    </subcellularLocation>
</comment>
<evidence type="ECO:0000259" key="8">
    <source>
        <dbReference type="PROSITE" id="PS50893"/>
    </source>
</evidence>
<accession>A0A1Q9LIZ0</accession>
<dbReference type="CDD" id="cd03257">
    <property type="entry name" value="ABC_NikE_OppD_transporters"/>
    <property type="match status" value="2"/>
</dbReference>
<dbReference type="GO" id="GO:0016887">
    <property type="term" value="F:ATP hydrolysis activity"/>
    <property type="evidence" value="ECO:0007669"/>
    <property type="project" value="InterPro"/>
</dbReference>
<dbReference type="NCBIfam" id="NF007739">
    <property type="entry name" value="PRK10419.1"/>
    <property type="match status" value="2"/>
</dbReference>
<dbReference type="EMBL" id="MKQR01000018">
    <property type="protein sequence ID" value="OLR91970.1"/>
    <property type="molecule type" value="Genomic_DNA"/>
</dbReference>
<dbReference type="PROSITE" id="PS00211">
    <property type="entry name" value="ABC_TRANSPORTER_1"/>
    <property type="match status" value="1"/>
</dbReference>
<dbReference type="InterPro" id="IPR013563">
    <property type="entry name" value="Oligopep_ABC_C"/>
</dbReference>
<dbReference type="PROSITE" id="PS50893">
    <property type="entry name" value="ABC_TRANSPORTER_2"/>
    <property type="match status" value="2"/>
</dbReference>
<protein>
    <submittedName>
        <fullName evidence="9">ABC transporter ATP-binding protein</fullName>
    </submittedName>
</protein>
<name>A0A1Q9LIZ0_9PSEU</name>
<comment type="similarity">
    <text evidence="2">Belongs to the ABC transporter superfamily.</text>
</comment>
<keyword evidence="3" id="KW-0813">Transport</keyword>
<evidence type="ECO:0000256" key="6">
    <source>
        <dbReference type="ARBA" id="ARBA00022840"/>
    </source>
</evidence>